<evidence type="ECO:0000256" key="2">
    <source>
        <dbReference type="ARBA" id="ARBA00022771"/>
    </source>
</evidence>
<feature type="domain" description="RanBP2-type" evidence="6">
    <location>
        <begin position="343"/>
        <end position="372"/>
    </location>
</feature>
<dbReference type="PROSITE" id="PS01358">
    <property type="entry name" value="ZF_RANBP2_1"/>
    <property type="match status" value="2"/>
</dbReference>
<keyword evidence="2 4" id="KW-0863">Zinc-finger</keyword>
<dbReference type="AlphaFoldDB" id="A0AAQ3KN12"/>
<dbReference type="Proteomes" id="UP001327560">
    <property type="component" value="Chromosome 6"/>
</dbReference>
<evidence type="ECO:0000256" key="5">
    <source>
        <dbReference type="SAM" id="MobiDB-lite"/>
    </source>
</evidence>
<feature type="compositionally biased region" description="Basic and acidic residues" evidence="5">
    <location>
        <begin position="402"/>
        <end position="416"/>
    </location>
</feature>
<evidence type="ECO:0000313" key="7">
    <source>
        <dbReference type="EMBL" id="WOL11898.1"/>
    </source>
</evidence>
<keyword evidence="3" id="KW-0862">Zinc</keyword>
<dbReference type="InterPro" id="IPR036443">
    <property type="entry name" value="Znf_RanBP2_sf"/>
</dbReference>
<dbReference type="Pfam" id="PF00641">
    <property type="entry name" value="Zn_ribbon_RanBP"/>
    <property type="match status" value="3"/>
</dbReference>
<reference evidence="7 8" key="1">
    <citation type="submission" date="2023-10" db="EMBL/GenBank/DDBJ databases">
        <title>Chromosome-scale genome assembly provides insights into flower coloration mechanisms of Canna indica.</title>
        <authorList>
            <person name="Li C."/>
        </authorList>
    </citation>
    <scope>NUCLEOTIDE SEQUENCE [LARGE SCALE GENOMIC DNA]</scope>
    <source>
        <tissue evidence="7">Flower</tissue>
    </source>
</reference>
<evidence type="ECO:0000313" key="8">
    <source>
        <dbReference type="Proteomes" id="UP001327560"/>
    </source>
</evidence>
<dbReference type="EMBL" id="CP136895">
    <property type="protein sequence ID" value="WOL11898.1"/>
    <property type="molecule type" value="Genomic_DNA"/>
</dbReference>
<feature type="domain" description="RanBP2-type" evidence="6">
    <location>
        <begin position="376"/>
        <end position="405"/>
    </location>
</feature>
<evidence type="ECO:0000256" key="4">
    <source>
        <dbReference type="PROSITE-ProRule" id="PRU00322"/>
    </source>
</evidence>
<keyword evidence="8" id="KW-1185">Reference proteome</keyword>
<dbReference type="PANTHER" id="PTHR23111">
    <property type="entry name" value="ZINC FINGER PROTEIN"/>
    <property type="match status" value="1"/>
</dbReference>
<dbReference type="InterPro" id="IPR001876">
    <property type="entry name" value="Znf_RanBP2"/>
</dbReference>
<dbReference type="GO" id="GO:0008270">
    <property type="term" value="F:zinc ion binding"/>
    <property type="evidence" value="ECO:0007669"/>
    <property type="project" value="UniProtKB-KW"/>
</dbReference>
<feature type="domain" description="RanBP2-type" evidence="6">
    <location>
        <begin position="303"/>
        <end position="332"/>
    </location>
</feature>
<name>A0AAQ3KN12_9LILI</name>
<organism evidence="7 8">
    <name type="scientific">Canna indica</name>
    <name type="common">Indian-shot</name>
    <dbReference type="NCBI Taxonomy" id="4628"/>
    <lineage>
        <taxon>Eukaryota</taxon>
        <taxon>Viridiplantae</taxon>
        <taxon>Streptophyta</taxon>
        <taxon>Embryophyta</taxon>
        <taxon>Tracheophyta</taxon>
        <taxon>Spermatophyta</taxon>
        <taxon>Magnoliopsida</taxon>
        <taxon>Liliopsida</taxon>
        <taxon>Zingiberales</taxon>
        <taxon>Cannaceae</taxon>
        <taxon>Canna</taxon>
    </lineage>
</organism>
<dbReference type="PROSITE" id="PS50199">
    <property type="entry name" value="ZF_RANBP2_2"/>
    <property type="match status" value="3"/>
</dbReference>
<feature type="region of interest" description="Disordered" evidence="5">
    <location>
        <begin position="402"/>
        <end position="427"/>
    </location>
</feature>
<dbReference type="SMART" id="SM00547">
    <property type="entry name" value="ZnF_RBZ"/>
    <property type="match status" value="3"/>
</dbReference>
<dbReference type="Gene3D" id="4.10.1060.10">
    <property type="entry name" value="Zinc finger, RanBP2-type"/>
    <property type="match status" value="3"/>
</dbReference>
<dbReference type="GO" id="GO:0005737">
    <property type="term" value="C:cytoplasm"/>
    <property type="evidence" value="ECO:0007669"/>
    <property type="project" value="TreeGrafter"/>
</dbReference>
<sequence length="474" mass="53503">MASASRLLRLSSSFSRASRPRSRSISSSLILPSPHPHQHHRRFLLFSLPLPHFLAPQYALPALRCLTTSSAEAEAVAVAVDGSSVSNDEPPALSHPWPEWELFLDKLRVKGYFDATTSVVPSREEGEATVVKVDMEANRVKNACLKFARDRYDIFSSLPREDVQAVVECGCPNIFRKAVNSAKRLRAYMQLDEEHVCNDCNLRGSCDKAYITPTEDEGPRTVDVVRILLTYAINPKHLAGGESSLVQEHVQTSARNLLSELVKLSDCAIDPSIPKPVIQPPNQDKLSQKVTAKHSRASNIEMKRGDWLCPNCNFLNFARNLRCLECKEDGPKKATPGGDAEMKLGDWNCPKCEFMNFARNRTCFRCQDQRPKRDLNPGEWECPSCYYINFRRNQVCKKCNSDRPEGEGNQFDDHAWRSPRRSTHNDNIKFGHDDNVLDNDEDILPLSGENKFVASKRATTAERRLTSARNQSFQ</sequence>
<protein>
    <submittedName>
        <fullName evidence="7">Zinc finger protein VAR3, chloroplastic</fullName>
    </submittedName>
</protein>
<dbReference type="SUPFAM" id="SSF90209">
    <property type="entry name" value="Ran binding protein zinc finger-like"/>
    <property type="match status" value="3"/>
</dbReference>
<proteinExistence type="predicted"/>
<evidence type="ECO:0000259" key="6">
    <source>
        <dbReference type="PROSITE" id="PS50199"/>
    </source>
</evidence>
<keyword evidence="1" id="KW-0479">Metal-binding</keyword>
<gene>
    <name evidence="7" type="ORF">Cni_G20662</name>
</gene>
<evidence type="ECO:0000256" key="3">
    <source>
        <dbReference type="ARBA" id="ARBA00022833"/>
    </source>
</evidence>
<accession>A0AAQ3KN12</accession>
<evidence type="ECO:0000256" key="1">
    <source>
        <dbReference type="ARBA" id="ARBA00022723"/>
    </source>
</evidence>
<dbReference type="GO" id="GO:0003729">
    <property type="term" value="F:mRNA binding"/>
    <property type="evidence" value="ECO:0007669"/>
    <property type="project" value="TreeGrafter"/>
</dbReference>
<dbReference type="PANTHER" id="PTHR23111:SF40">
    <property type="entry name" value="RNA-BINDING PROTEIN INVOLVED IN HETEROCHROMATIN ASSEMBLY-RELATED"/>
    <property type="match status" value="1"/>
</dbReference>